<evidence type="ECO:0000313" key="1">
    <source>
        <dbReference type="EMBL" id="KAK8787825.1"/>
    </source>
</evidence>
<proteinExistence type="predicted"/>
<gene>
    <name evidence="1" type="ORF">V5799_022399</name>
</gene>
<dbReference type="Gene3D" id="1.20.5.170">
    <property type="match status" value="1"/>
</dbReference>
<organism evidence="1 2">
    <name type="scientific">Amblyomma americanum</name>
    <name type="common">Lone star tick</name>
    <dbReference type="NCBI Taxonomy" id="6943"/>
    <lineage>
        <taxon>Eukaryota</taxon>
        <taxon>Metazoa</taxon>
        <taxon>Ecdysozoa</taxon>
        <taxon>Arthropoda</taxon>
        <taxon>Chelicerata</taxon>
        <taxon>Arachnida</taxon>
        <taxon>Acari</taxon>
        <taxon>Parasitiformes</taxon>
        <taxon>Ixodida</taxon>
        <taxon>Ixodoidea</taxon>
        <taxon>Ixodidae</taxon>
        <taxon>Amblyomminae</taxon>
        <taxon>Amblyomma</taxon>
    </lineage>
</organism>
<accession>A0AAQ4FM73</accession>
<sequence length="122" mass="13336">MDRSCCEKNAADAGSVAELRAALEKCRLELSEKDGVIADLRSRLELQEGVSRDLELQLGKFRAVLKPFTEQLAHNLRLSAGCQDQSSLPAAGARLKRLAISAEPVDVRLEHTPAKKVPKDDT</sequence>
<dbReference type="AlphaFoldDB" id="A0AAQ4FM73"/>
<name>A0AAQ4FM73_AMBAM</name>
<evidence type="ECO:0000313" key="2">
    <source>
        <dbReference type="Proteomes" id="UP001321473"/>
    </source>
</evidence>
<protein>
    <submittedName>
        <fullName evidence="1">Uncharacterized protein</fullName>
    </submittedName>
</protein>
<reference evidence="1 2" key="1">
    <citation type="journal article" date="2023" name="Arcadia Sci">
        <title>De novo assembly of a long-read Amblyomma americanum tick genome.</title>
        <authorList>
            <person name="Chou S."/>
            <person name="Poskanzer K.E."/>
            <person name="Rollins M."/>
            <person name="Thuy-Boun P.S."/>
        </authorList>
    </citation>
    <scope>NUCLEOTIDE SEQUENCE [LARGE SCALE GENOMIC DNA]</scope>
    <source>
        <strain evidence="1">F_SG_1</strain>
        <tissue evidence="1">Salivary glands</tissue>
    </source>
</reference>
<feature type="non-terminal residue" evidence="1">
    <location>
        <position position="122"/>
    </location>
</feature>
<dbReference type="EMBL" id="JARKHS020001394">
    <property type="protein sequence ID" value="KAK8787825.1"/>
    <property type="molecule type" value="Genomic_DNA"/>
</dbReference>
<keyword evidence="2" id="KW-1185">Reference proteome</keyword>
<dbReference type="Proteomes" id="UP001321473">
    <property type="component" value="Unassembled WGS sequence"/>
</dbReference>
<comment type="caution">
    <text evidence="1">The sequence shown here is derived from an EMBL/GenBank/DDBJ whole genome shotgun (WGS) entry which is preliminary data.</text>
</comment>